<dbReference type="Gene3D" id="3.40.50.880">
    <property type="match status" value="1"/>
</dbReference>
<dbReference type="SUPFAM" id="SSF46689">
    <property type="entry name" value="Homeodomain-like"/>
    <property type="match status" value="2"/>
</dbReference>
<dbReference type="EMBL" id="SADE01000001">
    <property type="protein sequence ID" value="RVU39757.1"/>
    <property type="molecule type" value="Genomic_DNA"/>
</dbReference>
<dbReference type="Pfam" id="PF01965">
    <property type="entry name" value="DJ-1_PfpI"/>
    <property type="match status" value="1"/>
</dbReference>
<dbReference type="InterPro" id="IPR002818">
    <property type="entry name" value="DJ-1/PfpI"/>
</dbReference>
<sequence length="363" mass="41052">MRIFLIGGGSMARNVVFLLLPRFNMMTLNALLEPMRIANYLSPDRVYDHVFYSFDNVEMTASNGLTVRAEGPPPEIKDRETRIFVMGSWGAWNYDNAAMIAWLRRHHRYGISICAVETASYICARAGVFNRKETTVHWSCMVGFLEQYPETEVKEQLFTIDGKVMSCAGGTAGFDLMLTLIQMDHGERLAGEISDQIMHHPVRPAAAPQRMTHGRGLETVSYIVRDAIGLMEMNISEPMTVPEVADHIGVSQRKLERLFKHTMGCSVVQYSLLMRLQHARVLLIATDMGVRQIAVASGFNSLSHFAYAFKKCFERRPSEYRQAWPENDASPSWPGTLSKFLDSLERRTKLKHGVENAMDPDPV</sequence>
<proteinExistence type="predicted"/>
<dbReference type="SUPFAM" id="SSF52317">
    <property type="entry name" value="Class I glutamine amidotransferase-like"/>
    <property type="match status" value="1"/>
</dbReference>
<dbReference type="InterPro" id="IPR029062">
    <property type="entry name" value="Class_I_gatase-like"/>
</dbReference>
<dbReference type="Proteomes" id="UP000287447">
    <property type="component" value="Unassembled WGS sequence"/>
</dbReference>
<evidence type="ECO:0000256" key="2">
    <source>
        <dbReference type="ARBA" id="ARBA00023125"/>
    </source>
</evidence>
<gene>
    <name evidence="5" type="ORF">EOI86_04860</name>
</gene>
<dbReference type="Gene3D" id="1.10.10.60">
    <property type="entry name" value="Homeodomain-like"/>
    <property type="match status" value="1"/>
</dbReference>
<dbReference type="SMART" id="SM00342">
    <property type="entry name" value="HTH_ARAC"/>
    <property type="match status" value="1"/>
</dbReference>
<dbReference type="Pfam" id="PF12833">
    <property type="entry name" value="HTH_18"/>
    <property type="match status" value="1"/>
</dbReference>
<dbReference type="InterPro" id="IPR020449">
    <property type="entry name" value="Tscrpt_reg_AraC-type_HTH"/>
</dbReference>
<protein>
    <submittedName>
        <fullName evidence="5">GlxA family transcriptional regulator</fullName>
    </submittedName>
</protein>
<dbReference type="OrthoDB" id="9793400at2"/>
<keyword evidence="3" id="KW-0804">Transcription</keyword>
<dbReference type="InterPro" id="IPR018060">
    <property type="entry name" value="HTH_AraC"/>
</dbReference>
<dbReference type="InterPro" id="IPR052158">
    <property type="entry name" value="INH-QAR"/>
</dbReference>
<evidence type="ECO:0000313" key="5">
    <source>
        <dbReference type="EMBL" id="RVU39757.1"/>
    </source>
</evidence>
<evidence type="ECO:0000256" key="3">
    <source>
        <dbReference type="ARBA" id="ARBA00023163"/>
    </source>
</evidence>
<evidence type="ECO:0000256" key="1">
    <source>
        <dbReference type="ARBA" id="ARBA00023015"/>
    </source>
</evidence>
<keyword evidence="6" id="KW-1185">Reference proteome</keyword>
<dbReference type="PANTHER" id="PTHR43130">
    <property type="entry name" value="ARAC-FAMILY TRANSCRIPTIONAL REGULATOR"/>
    <property type="match status" value="1"/>
</dbReference>
<accession>A0A437QZ98</accession>
<dbReference type="PROSITE" id="PS01124">
    <property type="entry name" value="HTH_ARAC_FAMILY_2"/>
    <property type="match status" value="1"/>
</dbReference>
<comment type="caution">
    <text evidence="5">The sequence shown here is derived from an EMBL/GenBank/DDBJ whole genome shotgun (WGS) entry which is preliminary data.</text>
</comment>
<dbReference type="PRINTS" id="PR00032">
    <property type="entry name" value="HTHARAC"/>
</dbReference>
<dbReference type="GO" id="GO:0043565">
    <property type="term" value="F:sequence-specific DNA binding"/>
    <property type="evidence" value="ECO:0007669"/>
    <property type="project" value="InterPro"/>
</dbReference>
<keyword evidence="2" id="KW-0238">DNA-binding</keyword>
<dbReference type="AlphaFoldDB" id="A0A437QZ98"/>
<keyword evidence="1" id="KW-0805">Transcription regulation</keyword>
<reference evidence="6" key="1">
    <citation type="submission" date="2019-01" db="EMBL/GenBank/DDBJ databases">
        <title>Gri0909 isolated from a small marine red alga.</title>
        <authorList>
            <person name="Kim J."/>
            <person name="Jeong S.E."/>
            <person name="Jeon C.O."/>
        </authorList>
    </citation>
    <scope>NUCLEOTIDE SEQUENCE [LARGE SCALE GENOMIC DNA]</scope>
    <source>
        <strain evidence="6">Gri0909</strain>
    </source>
</reference>
<dbReference type="CDD" id="cd03136">
    <property type="entry name" value="GATase1_AraC_ArgR_like"/>
    <property type="match status" value="1"/>
</dbReference>
<dbReference type="GO" id="GO:0003700">
    <property type="term" value="F:DNA-binding transcription factor activity"/>
    <property type="evidence" value="ECO:0007669"/>
    <property type="project" value="InterPro"/>
</dbReference>
<feature type="domain" description="HTH araC/xylS-type" evidence="4">
    <location>
        <begin position="225"/>
        <end position="323"/>
    </location>
</feature>
<dbReference type="InterPro" id="IPR009057">
    <property type="entry name" value="Homeodomain-like_sf"/>
</dbReference>
<organism evidence="5 6">
    <name type="scientific">Hwanghaeella grinnelliae</name>
    <dbReference type="NCBI Taxonomy" id="2500179"/>
    <lineage>
        <taxon>Bacteria</taxon>
        <taxon>Pseudomonadati</taxon>
        <taxon>Pseudomonadota</taxon>
        <taxon>Alphaproteobacteria</taxon>
        <taxon>Rhodospirillales</taxon>
        <taxon>Rhodospirillaceae</taxon>
        <taxon>Hwanghaeella</taxon>
    </lineage>
</organism>
<evidence type="ECO:0000313" key="6">
    <source>
        <dbReference type="Proteomes" id="UP000287447"/>
    </source>
</evidence>
<evidence type="ECO:0000259" key="4">
    <source>
        <dbReference type="PROSITE" id="PS01124"/>
    </source>
</evidence>
<name>A0A437QZ98_9PROT</name>
<dbReference type="PANTHER" id="PTHR43130:SF3">
    <property type="entry name" value="HTH-TYPE TRANSCRIPTIONAL REGULATOR RV1931C"/>
    <property type="match status" value="1"/>
</dbReference>